<accession>A0A1E5PLX8</accession>
<name>A0A1E5PLX8_9ACTN</name>
<evidence type="ECO:0000313" key="3">
    <source>
        <dbReference type="Proteomes" id="UP000095705"/>
    </source>
</evidence>
<feature type="compositionally biased region" description="Acidic residues" evidence="1">
    <location>
        <begin position="37"/>
        <end position="47"/>
    </location>
</feature>
<feature type="compositionally biased region" description="Low complexity" evidence="1">
    <location>
        <begin position="78"/>
        <end position="94"/>
    </location>
</feature>
<gene>
    <name evidence="2" type="ORF">BGK67_03470</name>
</gene>
<dbReference type="OrthoDB" id="123178at2"/>
<dbReference type="RefSeq" id="WP_069918681.1">
    <property type="nucleotide sequence ID" value="NZ_MEHK01000001.1"/>
</dbReference>
<comment type="caution">
    <text evidence="2">The sequence shown here is derived from an EMBL/GenBank/DDBJ whole genome shotgun (WGS) entry which is preliminary data.</text>
</comment>
<evidence type="ECO:0000256" key="1">
    <source>
        <dbReference type="SAM" id="MobiDB-lite"/>
    </source>
</evidence>
<dbReference type="STRING" id="36818.BGK67_03470"/>
<keyword evidence="3" id="KW-1185">Reference proteome</keyword>
<dbReference type="Proteomes" id="UP000095705">
    <property type="component" value="Unassembled WGS sequence"/>
</dbReference>
<reference evidence="2 3" key="1">
    <citation type="submission" date="2016-08" db="EMBL/GenBank/DDBJ databases">
        <title>The complete genome of Streptomyces subrutilus 10-1-1.</title>
        <authorList>
            <person name="Chen X."/>
        </authorList>
    </citation>
    <scope>NUCLEOTIDE SEQUENCE [LARGE SCALE GENOMIC DNA]</scope>
    <source>
        <strain evidence="2 3">10-1-1</strain>
    </source>
</reference>
<feature type="region of interest" description="Disordered" evidence="1">
    <location>
        <begin position="1"/>
        <end position="106"/>
    </location>
</feature>
<proteinExistence type="predicted"/>
<dbReference type="EMBL" id="MEHK01000001">
    <property type="protein sequence ID" value="OEJ30535.1"/>
    <property type="molecule type" value="Genomic_DNA"/>
</dbReference>
<feature type="compositionally biased region" description="Acidic residues" evidence="1">
    <location>
        <begin position="55"/>
        <end position="77"/>
    </location>
</feature>
<protein>
    <submittedName>
        <fullName evidence="2">Uncharacterized protein</fullName>
    </submittedName>
</protein>
<organism evidence="2 3">
    <name type="scientific">Streptomyces subrutilus</name>
    <dbReference type="NCBI Taxonomy" id="36818"/>
    <lineage>
        <taxon>Bacteria</taxon>
        <taxon>Bacillati</taxon>
        <taxon>Actinomycetota</taxon>
        <taxon>Actinomycetes</taxon>
        <taxon>Kitasatosporales</taxon>
        <taxon>Streptomycetaceae</taxon>
        <taxon>Streptomyces</taxon>
    </lineage>
</organism>
<dbReference type="AlphaFoldDB" id="A0A1E5PLX8"/>
<evidence type="ECO:0000313" key="2">
    <source>
        <dbReference type="EMBL" id="OEJ30535.1"/>
    </source>
</evidence>
<sequence>MQREEEQRNEGQGLTTERLAQLGGGGEPQPMYPGEATSDDTTLDDDRDAMRQEADTTDAEEAGVTDADDAGVTDADEATAYGDTAGATGTASATESVPPGEEQSLLPEREAEEYQKTWGEIQARFVDDPQGAVRDADGLVSEVMQTLAATFSDHKKDLEGQWQQGEEVATEDLRLALQRYRSFFSRLLRT</sequence>